<keyword evidence="3" id="KW-0132">Cell division</keyword>
<feature type="transmembrane region" description="Helical" evidence="1">
    <location>
        <begin position="103"/>
        <end position="119"/>
    </location>
</feature>
<dbReference type="Pfam" id="PF00595">
    <property type="entry name" value="PDZ"/>
    <property type="match status" value="1"/>
</dbReference>
<keyword evidence="3" id="KW-0131">Cell cycle</keyword>
<organism evidence="3 4">
    <name type="scientific">Halalkalibacter akibai (strain ATCC 43226 / DSM 21942 / CIP 109018 / JCM 9157 / 1139)</name>
    <name type="common">Bacillus akibai</name>
    <dbReference type="NCBI Taxonomy" id="1236973"/>
    <lineage>
        <taxon>Bacteria</taxon>
        <taxon>Bacillati</taxon>
        <taxon>Bacillota</taxon>
        <taxon>Bacilli</taxon>
        <taxon>Bacillales</taxon>
        <taxon>Bacillaceae</taxon>
        <taxon>Halalkalibacter</taxon>
    </lineage>
</organism>
<keyword evidence="4" id="KW-1185">Reference proteome</keyword>
<gene>
    <name evidence="3" type="ORF">JCM9157_53</name>
</gene>
<evidence type="ECO:0000256" key="1">
    <source>
        <dbReference type="SAM" id="Phobius"/>
    </source>
</evidence>
<keyword evidence="1" id="KW-0472">Membrane</keyword>
<feature type="transmembrane region" description="Helical" evidence="1">
    <location>
        <begin position="210"/>
        <end position="229"/>
    </location>
</feature>
<dbReference type="RefSeq" id="WP_035660854.1">
    <property type="nucleotide sequence ID" value="NZ_BAUV01000001.1"/>
</dbReference>
<dbReference type="Proteomes" id="UP000018896">
    <property type="component" value="Unassembled WGS sequence"/>
</dbReference>
<dbReference type="AlphaFoldDB" id="W4QME5"/>
<accession>W4QME5</accession>
<reference evidence="3 4" key="1">
    <citation type="journal article" date="2014" name="Genome Announc.">
        <title>Draft Genome Sequences of Three Alkaliphilic Bacillus Strains, Bacillus wakoensis JCM 9140T, Bacillus akibai JCM 9157T, and Bacillus hemicellulosilyticus JCM 9152T.</title>
        <authorList>
            <person name="Yuki M."/>
            <person name="Oshima K."/>
            <person name="Suda W."/>
            <person name="Oshida Y."/>
            <person name="Kitamura K."/>
            <person name="Iida T."/>
            <person name="Hattori M."/>
            <person name="Ohkuma M."/>
        </authorList>
    </citation>
    <scope>NUCLEOTIDE SEQUENCE [LARGE SCALE GENOMIC DNA]</scope>
    <source>
        <strain evidence="3 4">JCM 9157</strain>
    </source>
</reference>
<evidence type="ECO:0000259" key="2">
    <source>
        <dbReference type="SMART" id="SM00228"/>
    </source>
</evidence>
<feature type="domain" description="PDZ" evidence="2">
    <location>
        <begin position="295"/>
        <end position="361"/>
    </location>
</feature>
<dbReference type="SUPFAM" id="SSF50156">
    <property type="entry name" value="PDZ domain-like"/>
    <property type="match status" value="1"/>
</dbReference>
<evidence type="ECO:0000313" key="4">
    <source>
        <dbReference type="Proteomes" id="UP000018896"/>
    </source>
</evidence>
<feature type="transmembrane region" description="Helical" evidence="1">
    <location>
        <begin position="6"/>
        <end position="32"/>
    </location>
</feature>
<dbReference type="InterPro" id="IPR036034">
    <property type="entry name" value="PDZ_sf"/>
</dbReference>
<feature type="transmembrane region" description="Helical" evidence="1">
    <location>
        <begin position="249"/>
        <end position="280"/>
    </location>
</feature>
<dbReference type="InterPro" id="IPR001478">
    <property type="entry name" value="PDZ"/>
</dbReference>
<evidence type="ECO:0000313" key="3">
    <source>
        <dbReference type="EMBL" id="GAE33067.1"/>
    </source>
</evidence>
<dbReference type="STRING" id="1236973.JCM9157_53"/>
<comment type="caution">
    <text evidence="3">The sequence shown here is derived from an EMBL/GenBank/DDBJ whole genome shotgun (WGS) entry which is preliminary data.</text>
</comment>
<proteinExistence type="predicted"/>
<dbReference type="EMBL" id="BAUV01000001">
    <property type="protein sequence ID" value="GAE33067.1"/>
    <property type="molecule type" value="Genomic_DNA"/>
</dbReference>
<feature type="transmembrane region" description="Helical" evidence="1">
    <location>
        <begin position="52"/>
        <end position="72"/>
    </location>
</feature>
<protein>
    <submittedName>
        <fullName evidence="3">Cell division topological determinant MinJ</fullName>
    </submittedName>
</protein>
<keyword evidence="1" id="KW-1133">Transmembrane helix</keyword>
<feature type="transmembrane region" description="Helical" evidence="1">
    <location>
        <begin position="139"/>
        <end position="158"/>
    </location>
</feature>
<dbReference type="Gene3D" id="2.30.42.10">
    <property type="match status" value="1"/>
</dbReference>
<dbReference type="GO" id="GO:0051301">
    <property type="term" value="P:cell division"/>
    <property type="evidence" value="ECO:0007669"/>
    <property type="project" value="UniProtKB-KW"/>
</dbReference>
<name>W4QME5_HALA3</name>
<sequence>MVMDLFQMIAIFFLYFLANPIFYLWLILLYFLSKKRVKEERISFHTRVFRRLADYTIPFLPGLLTGVFLSIVTIGLGLIISWEWIAVIAVLYVFFALTLQVQWLTPTYVLGFLLFFYGLEPLLGSMEYVAPIYAELGNIPLVIVATILVLFMIAEGFLIRYHGATYSSPRLERSKRGKWVGLHVAKRIWLVPVVFFIPEGMIPTITHWPVFSVGDVTLQPVFIPFLIGFTQRVRGSIPRMPIQAMGSRVIGLGLLLSLFAIGSYYIPVLAVVLGGLAIVFRELLSYQAKIHEGKQPIFFSTQTKGCIILGVLPNSPAAKMNLEIGETIVKVNGQEVNTETGFYEALQINSAFCKLEVLNHDGEIRFAQGALYDGEHHQLGVLLVKGDVVLQDSIT</sequence>
<feature type="transmembrane region" description="Helical" evidence="1">
    <location>
        <begin position="179"/>
        <end position="198"/>
    </location>
</feature>
<feature type="transmembrane region" description="Helical" evidence="1">
    <location>
        <begin position="78"/>
        <end position="96"/>
    </location>
</feature>
<dbReference type="OrthoDB" id="198399at2"/>
<dbReference type="SMART" id="SM00228">
    <property type="entry name" value="PDZ"/>
    <property type="match status" value="1"/>
</dbReference>
<keyword evidence="1" id="KW-0812">Transmembrane</keyword>
<dbReference type="eggNOG" id="COG0265">
    <property type="taxonomic scope" value="Bacteria"/>
</dbReference>